<dbReference type="Gene3D" id="2.40.30.10">
    <property type="entry name" value="Translation factors"/>
    <property type="match status" value="1"/>
</dbReference>
<dbReference type="InterPro" id="IPR001709">
    <property type="entry name" value="Flavoprot_Pyr_Nucl_cyt_Rdtase"/>
</dbReference>
<gene>
    <name evidence="18" type="primary">hmpA</name>
    <name evidence="15" type="synonym">hmp</name>
    <name evidence="18" type="ORF">ACFO4N_04970</name>
</gene>
<dbReference type="EC" id="1.14.12.17" evidence="15"/>
<dbReference type="Gene3D" id="1.10.490.10">
    <property type="entry name" value="Globins"/>
    <property type="match status" value="1"/>
</dbReference>
<dbReference type="Pfam" id="PF00175">
    <property type="entry name" value="NAD_binding_1"/>
    <property type="match status" value="1"/>
</dbReference>
<feature type="site" description="Influences the redox potential of the prosthetic heme and FAD groups" evidence="15">
    <location>
        <position position="83"/>
    </location>
</feature>
<dbReference type="SUPFAM" id="SSF46458">
    <property type="entry name" value="Globin-like"/>
    <property type="match status" value="1"/>
</dbReference>
<dbReference type="InterPro" id="IPR008333">
    <property type="entry name" value="Cbr1-like_FAD-bd_dom"/>
</dbReference>
<evidence type="ECO:0000256" key="13">
    <source>
        <dbReference type="ARBA" id="ARBA00048649"/>
    </source>
</evidence>
<evidence type="ECO:0000256" key="5">
    <source>
        <dbReference type="ARBA" id="ARBA00022621"/>
    </source>
</evidence>
<comment type="catalytic activity">
    <reaction evidence="13 15">
        <text>2 nitric oxide + NADH + 2 O2 = 2 nitrate + NAD(+) + H(+)</text>
        <dbReference type="Rhea" id="RHEA:19469"/>
        <dbReference type="ChEBI" id="CHEBI:15378"/>
        <dbReference type="ChEBI" id="CHEBI:15379"/>
        <dbReference type="ChEBI" id="CHEBI:16480"/>
        <dbReference type="ChEBI" id="CHEBI:17632"/>
        <dbReference type="ChEBI" id="CHEBI:57540"/>
        <dbReference type="ChEBI" id="CHEBI:57945"/>
        <dbReference type="EC" id="1.14.12.17"/>
    </reaction>
</comment>
<dbReference type="InterPro" id="IPR017927">
    <property type="entry name" value="FAD-bd_FR_type"/>
</dbReference>
<feature type="site" description="Involved in heme-bound ligand stabilization and O-O bond activation" evidence="15">
    <location>
        <position position="28"/>
    </location>
</feature>
<keyword evidence="10 15" id="KW-0560">Oxidoreductase</keyword>
<comment type="catalytic activity">
    <reaction evidence="14 15">
        <text>2 nitric oxide + NADPH + 2 O2 = 2 nitrate + NADP(+) + H(+)</text>
        <dbReference type="Rhea" id="RHEA:19465"/>
        <dbReference type="ChEBI" id="CHEBI:15378"/>
        <dbReference type="ChEBI" id="CHEBI:15379"/>
        <dbReference type="ChEBI" id="CHEBI:16480"/>
        <dbReference type="ChEBI" id="CHEBI:17632"/>
        <dbReference type="ChEBI" id="CHEBI:57783"/>
        <dbReference type="ChEBI" id="CHEBI:58349"/>
        <dbReference type="EC" id="1.14.12.17"/>
    </reaction>
</comment>
<keyword evidence="11 15" id="KW-0408">Iron</keyword>
<dbReference type="CDD" id="cd06184">
    <property type="entry name" value="flavohem_like_fad_nad_binding"/>
    <property type="match status" value="1"/>
</dbReference>
<dbReference type="PRINTS" id="PR00371">
    <property type="entry name" value="FPNCR"/>
</dbReference>
<keyword evidence="19" id="KW-1185">Reference proteome</keyword>
<comment type="cofactor">
    <cofactor evidence="15">
        <name>FAD</name>
        <dbReference type="ChEBI" id="CHEBI:57692"/>
    </cofactor>
    <text evidence="15">Binds 1 FAD per subunit.</text>
</comment>
<evidence type="ECO:0000256" key="6">
    <source>
        <dbReference type="ARBA" id="ARBA00022630"/>
    </source>
</evidence>
<dbReference type="PANTHER" id="PTHR43396:SF3">
    <property type="entry name" value="FLAVOHEMOPROTEIN"/>
    <property type="match status" value="1"/>
</dbReference>
<keyword evidence="8 15" id="KW-0274">FAD</keyword>
<dbReference type="NCBIfam" id="NF009805">
    <property type="entry name" value="PRK13289.1"/>
    <property type="match status" value="1"/>
</dbReference>
<dbReference type="PROSITE" id="PS51384">
    <property type="entry name" value="FAD_FR"/>
    <property type="match status" value="1"/>
</dbReference>
<dbReference type="Gene3D" id="3.40.50.80">
    <property type="entry name" value="Nucleotide-binding domain of ferredoxin-NADP reductase (FNR) module"/>
    <property type="match status" value="1"/>
</dbReference>
<dbReference type="Proteomes" id="UP001596022">
    <property type="component" value="Unassembled WGS sequence"/>
</dbReference>
<sequence length="411" mass="45871">MKQETIDIVKSTVPVLEEHGEAITKQFYLNLFASHPELRNVFNQTNQKKNRQQKALANAVYQAAKHIDNLGAILPVVNQIAQKHRSIGIQPEHYPIVGENLLQAIKDVLSEAATEEIITAWAEAYDEIADAFINVENHLREDVLASGGWEGYRPLKVVKKVKESDVITSFYLQCEDAGPLPSYSPGQYLSIKADIPGEPITHIRQYSLSDAPNKNTYRISVKREDAIGENPDGVVSHYLHDVVQEGDTLYFSAPAGDFTLNAKEEKPLVLIAGGVGLTPLMSMLNTAIKEKPSRDIIWIQAAVNGHVHAFSDHVHSLADEHDNLSAYVCYEKPTQDDRAAGCFQFEGYLNAEKLDEAIPDKNADYYFCGPKPFMQAIYTILKNWGIPEENIHFEFFGPQDELVEQPVALGV</sequence>
<feature type="binding site" evidence="15">
    <location>
        <begin position="395"/>
        <end position="398"/>
    </location>
    <ligand>
        <name>FAD</name>
        <dbReference type="ChEBI" id="CHEBI:57692"/>
    </ligand>
</feature>
<dbReference type="SUPFAM" id="SSF52343">
    <property type="entry name" value="Ferredoxin reductase-like, C-terminal NADP-linked domain"/>
    <property type="match status" value="1"/>
</dbReference>
<keyword evidence="6 15" id="KW-0285">Flavoprotein</keyword>
<dbReference type="Pfam" id="PF00970">
    <property type="entry name" value="FAD_binding_6"/>
    <property type="match status" value="1"/>
</dbReference>
<evidence type="ECO:0000259" key="17">
    <source>
        <dbReference type="PROSITE" id="PS51384"/>
    </source>
</evidence>
<evidence type="ECO:0000256" key="10">
    <source>
        <dbReference type="ARBA" id="ARBA00023002"/>
    </source>
</evidence>
<reference evidence="19" key="1">
    <citation type="journal article" date="2019" name="Int. J. Syst. Evol. Microbiol.">
        <title>The Global Catalogue of Microorganisms (GCM) 10K type strain sequencing project: providing services to taxonomists for standard genome sequencing and annotation.</title>
        <authorList>
            <consortium name="The Broad Institute Genomics Platform"/>
            <consortium name="The Broad Institute Genome Sequencing Center for Infectious Disease"/>
            <person name="Wu L."/>
            <person name="Ma J."/>
        </authorList>
    </citation>
    <scope>NUCLEOTIDE SEQUENCE [LARGE SCALE GENOMIC DNA]</scope>
    <source>
        <strain evidence="19">CGMCC 1.16306</strain>
    </source>
</reference>
<dbReference type="GO" id="GO:0008941">
    <property type="term" value="F:nitric oxide dioxygenase NAD(P)H activity"/>
    <property type="evidence" value="ECO:0007669"/>
    <property type="project" value="UniProtKB-EC"/>
</dbReference>
<comment type="similarity">
    <text evidence="2 15">Belongs to the globin family. Two-domain flavohemoproteins subfamily.</text>
</comment>
<evidence type="ECO:0000256" key="15">
    <source>
        <dbReference type="HAMAP-Rule" id="MF_01252"/>
    </source>
</evidence>
<dbReference type="InterPro" id="IPR009050">
    <property type="entry name" value="Globin-like_sf"/>
</dbReference>
<feature type="binding site" evidence="15">
    <location>
        <begin position="274"/>
        <end position="279"/>
    </location>
    <ligand>
        <name>NADP(+)</name>
        <dbReference type="ChEBI" id="CHEBI:58349"/>
    </ligand>
</feature>
<comment type="caution">
    <text evidence="18">The sequence shown here is derived from an EMBL/GenBank/DDBJ whole genome shotgun (WGS) entry which is preliminary data.</text>
</comment>
<evidence type="ECO:0000256" key="12">
    <source>
        <dbReference type="ARBA" id="ARBA00023027"/>
    </source>
</evidence>
<keyword evidence="5 15" id="KW-0561">Oxygen transport</keyword>
<feature type="region of interest" description="Reductase" evidence="15">
    <location>
        <begin position="147"/>
        <end position="411"/>
    </location>
</feature>
<dbReference type="InterPro" id="IPR039261">
    <property type="entry name" value="FNR_nucleotide-bd"/>
</dbReference>
<keyword evidence="3 15" id="KW-0813">Transport</keyword>
<feature type="domain" description="FAD-binding FR-type" evidence="17">
    <location>
        <begin position="150"/>
        <end position="261"/>
    </location>
</feature>
<evidence type="ECO:0000256" key="7">
    <source>
        <dbReference type="ARBA" id="ARBA00022723"/>
    </source>
</evidence>
<dbReference type="InterPro" id="IPR012292">
    <property type="entry name" value="Globin/Proto"/>
</dbReference>
<dbReference type="CDD" id="cd14777">
    <property type="entry name" value="Yhb1-globin-like"/>
    <property type="match status" value="1"/>
</dbReference>
<evidence type="ECO:0000256" key="4">
    <source>
        <dbReference type="ARBA" id="ARBA00022617"/>
    </source>
</evidence>
<evidence type="ECO:0000256" key="3">
    <source>
        <dbReference type="ARBA" id="ARBA00022448"/>
    </source>
</evidence>
<feature type="site" description="Influences the redox potential of the prosthetic heme and FAD groups" evidence="15">
    <location>
        <position position="394"/>
    </location>
</feature>
<keyword evidence="12 15" id="KW-0520">NAD</keyword>
<dbReference type="InterPro" id="IPR023950">
    <property type="entry name" value="Hmp"/>
</dbReference>
<proteinExistence type="inferred from homology"/>
<comment type="function">
    <text evidence="15">Is involved in NO detoxification in an aerobic process, termed nitric oxide dioxygenase (NOD) reaction that utilizes O(2) and NAD(P)H to convert NO to nitrate, which protects the bacterium from various noxious nitrogen compounds. Therefore, plays a central role in the inducible response to nitrosative stress.</text>
</comment>
<dbReference type="RefSeq" id="WP_376845084.1">
    <property type="nucleotide sequence ID" value="NZ_JBHSFW010000001.1"/>
</dbReference>
<feature type="binding site" evidence="15">
    <location>
        <begin position="204"/>
        <end position="207"/>
    </location>
    <ligand>
        <name>FAD</name>
        <dbReference type="ChEBI" id="CHEBI:57692"/>
    </ligand>
</feature>
<name>A0ABV9GLM9_9BACL</name>
<organism evidence="18 19">
    <name type="scientific">Camelliibacillus cellulosilyticus</name>
    <dbReference type="NCBI Taxonomy" id="2174486"/>
    <lineage>
        <taxon>Bacteria</taxon>
        <taxon>Bacillati</taxon>
        <taxon>Bacillota</taxon>
        <taxon>Bacilli</taxon>
        <taxon>Bacillales</taxon>
        <taxon>Sporolactobacillaceae</taxon>
        <taxon>Camelliibacillus</taxon>
    </lineage>
</organism>
<dbReference type="InterPro" id="IPR000971">
    <property type="entry name" value="Globin"/>
</dbReference>
<feature type="binding site" evidence="15">
    <location>
        <position position="188"/>
    </location>
    <ligand>
        <name>FAD</name>
        <dbReference type="ChEBI" id="CHEBI:57692"/>
    </ligand>
</feature>
<comment type="cofactor">
    <cofactor evidence="15">
        <name>heme b</name>
        <dbReference type="ChEBI" id="CHEBI:60344"/>
    </cofactor>
    <text evidence="15">Binds 1 heme b (iron(II)-protoporphyrin IX) group per subunit.</text>
</comment>
<keyword evidence="4 15" id="KW-0349">Heme</keyword>
<keyword evidence="7 15" id="KW-0479">Metal-binding</keyword>
<evidence type="ECO:0000256" key="2">
    <source>
        <dbReference type="ARBA" id="ARBA00008414"/>
    </source>
</evidence>
<dbReference type="EMBL" id="JBHSFW010000001">
    <property type="protein sequence ID" value="MFC4618079.1"/>
    <property type="molecule type" value="Genomic_DNA"/>
</dbReference>
<feature type="binding site" description="proximal binding residue" evidence="15">
    <location>
        <position position="84"/>
    </location>
    <ligand>
        <name>heme b</name>
        <dbReference type="ChEBI" id="CHEBI:60344"/>
    </ligand>
    <ligandPart>
        <name>Fe</name>
        <dbReference type="ChEBI" id="CHEBI:18248"/>
    </ligandPart>
</feature>
<dbReference type="SUPFAM" id="SSF63380">
    <property type="entry name" value="Riboflavin synthase domain-like"/>
    <property type="match status" value="1"/>
</dbReference>
<keyword evidence="15" id="KW-0216">Detoxification</keyword>
<evidence type="ECO:0000256" key="11">
    <source>
        <dbReference type="ARBA" id="ARBA00023004"/>
    </source>
</evidence>
<evidence type="ECO:0000256" key="9">
    <source>
        <dbReference type="ARBA" id="ARBA00022857"/>
    </source>
</evidence>
<dbReference type="HAMAP" id="MF_01252">
    <property type="entry name" value="Hmp"/>
    <property type="match status" value="1"/>
</dbReference>
<dbReference type="InterPro" id="IPR017938">
    <property type="entry name" value="Riboflavin_synthase-like_b-brl"/>
</dbReference>
<keyword evidence="9 15" id="KW-0521">NADP</keyword>
<comment type="domain">
    <text evidence="15">Consists of two distinct domains; an N-terminal heme-containing oxygen-binding domain and a C-terminal reductase domain with binding sites for FAD and NAD(P)H.</text>
</comment>
<accession>A0ABV9GLM9</accession>
<dbReference type="InterPro" id="IPR001433">
    <property type="entry name" value="OxRdtase_FAD/NAD-bd"/>
</dbReference>
<feature type="active site" description="Charge relay system" evidence="15">
    <location>
        <position position="94"/>
    </location>
</feature>
<feature type="domain" description="Globin" evidence="16">
    <location>
        <begin position="1"/>
        <end position="137"/>
    </location>
</feature>
<evidence type="ECO:0000313" key="19">
    <source>
        <dbReference type="Proteomes" id="UP001596022"/>
    </source>
</evidence>
<feature type="active site" description="Charge relay system" evidence="15">
    <location>
        <position position="136"/>
    </location>
</feature>
<evidence type="ECO:0000256" key="1">
    <source>
        <dbReference type="ARBA" id="ARBA00006401"/>
    </source>
</evidence>
<evidence type="ECO:0000256" key="14">
    <source>
        <dbReference type="ARBA" id="ARBA00049433"/>
    </source>
</evidence>
<comment type="similarity">
    <text evidence="1 15">In the C-terminal section; belongs to the flavoprotein pyridine nucleotide cytochrome reductase family.</text>
</comment>
<dbReference type="Pfam" id="PF00042">
    <property type="entry name" value="Globin"/>
    <property type="match status" value="1"/>
</dbReference>
<protein>
    <recommendedName>
        <fullName evidence="15">Flavohemoprotein</fullName>
    </recommendedName>
    <alternativeName>
        <fullName evidence="15">Flavohemoglobin</fullName>
    </alternativeName>
    <alternativeName>
        <fullName evidence="15">Hemoglobin-like protein</fullName>
    </alternativeName>
    <alternativeName>
        <fullName evidence="15">Nitric oxide dioxygenase</fullName>
        <shortName evidence="15">NO oxygenase</shortName>
        <shortName evidence="15">NOD</shortName>
        <ecNumber evidence="15">1.14.12.17</ecNumber>
    </alternativeName>
</protein>
<evidence type="ECO:0000259" key="16">
    <source>
        <dbReference type="PROSITE" id="PS01033"/>
    </source>
</evidence>
<evidence type="ECO:0000313" key="18">
    <source>
        <dbReference type="EMBL" id="MFC4618079.1"/>
    </source>
</evidence>
<dbReference type="PANTHER" id="PTHR43396">
    <property type="entry name" value="FLAVOHEMOPROTEIN"/>
    <property type="match status" value="1"/>
</dbReference>
<evidence type="ECO:0000256" key="8">
    <source>
        <dbReference type="ARBA" id="ARBA00022827"/>
    </source>
</evidence>
<dbReference type="PROSITE" id="PS01033">
    <property type="entry name" value="GLOBIN"/>
    <property type="match status" value="1"/>
</dbReference>